<accession>A0A923MDN6</accession>
<evidence type="ECO:0000313" key="1">
    <source>
        <dbReference type="EMBL" id="MBC5767548.1"/>
    </source>
</evidence>
<dbReference type="RefSeq" id="WP_187084034.1">
    <property type="nucleotide sequence ID" value="NZ_JACORU010000011.1"/>
</dbReference>
<gene>
    <name evidence="1" type="ORF">H8R02_23995</name>
</gene>
<dbReference type="Proteomes" id="UP000596827">
    <property type="component" value="Unassembled WGS sequence"/>
</dbReference>
<dbReference type="EMBL" id="JACORU010000011">
    <property type="protein sequence ID" value="MBC5767548.1"/>
    <property type="molecule type" value="Genomic_DNA"/>
</dbReference>
<sequence>MHSTNVAPLHVRSNVDPMMYSLQPVPLRRAFAPAAFAEAHAMPGGRVIDLHPDDAFRVAKYLERNRAVALTSDGATLFALQDGVLVECAPSAHALARHTIDAQFIPMDWVGGQAVPSGAPERVDITHAVMQMPLATLHQLTDGSPEANALVDPEDRAHYGPHQVVCVAAITHYFGCDLVSITSEMQACATPRRPASLVLDDTDQEPLWMLNIASRPARSFSCRAGDIIEAIRKAGEMFPGLPVSGAFSIA</sequence>
<evidence type="ECO:0000313" key="2">
    <source>
        <dbReference type="Proteomes" id="UP000596827"/>
    </source>
</evidence>
<proteinExistence type="predicted"/>
<reference evidence="1" key="1">
    <citation type="submission" date="2020-08" db="EMBL/GenBank/DDBJ databases">
        <title>Ramlibacter sp. GTP1 16S ribosomal RNA gene genome sequencing and assembly.</title>
        <authorList>
            <person name="Kang M."/>
        </authorList>
    </citation>
    <scope>NUCLEOTIDE SEQUENCE</scope>
    <source>
        <strain evidence="1">GTP1</strain>
    </source>
</reference>
<comment type="caution">
    <text evidence="1">The sequence shown here is derived from an EMBL/GenBank/DDBJ whole genome shotgun (WGS) entry which is preliminary data.</text>
</comment>
<dbReference type="AlphaFoldDB" id="A0A923MDN6"/>
<protein>
    <submittedName>
        <fullName evidence="1">Uncharacterized protein</fullName>
    </submittedName>
</protein>
<organism evidence="1 2">
    <name type="scientific">Ramlibacter albus</name>
    <dbReference type="NCBI Taxonomy" id="2079448"/>
    <lineage>
        <taxon>Bacteria</taxon>
        <taxon>Pseudomonadati</taxon>
        <taxon>Pseudomonadota</taxon>
        <taxon>Betaproteobacteria</taxon>
        <taxon>Burkholderiales</taxon>
        <taxon>Comamonadaceae</taxon>
        <taxon>Ramlibacter</taxon>
    </lineage>
</organism>
<keyword evidence="2" id="KW-1185">Reference proteome</keyword>
<name>A0A923MDN6_9BURK</name>